<evidence type="ECO:0000256" key="3">
    <source>
        <dbReference type="ARBA" id="ARBA00022525"/>
    </source>
</evidence>
<dbReference type="OrthoDB" id="9587575at2759"/>
<dbReference type="Gene3D" id="2.60.40.10">
    <property type="entry name" value="Immunoglobulins"/>
    <property type="match status" value="1"/>
</dbReference>
<evidence type="ECO:0000256" key="4">
    <source>
        <dbReference type="ARBA" id="ARBA00022729"/>
    </source>
</evidence>
<dbReference type="RefSeq" id="XP_015099709.1">
    <property type="nucleotide sequence ID" value="XM_015244223.3"/>
</dbReference>
<comment type="subcellular location">
    <subcellularLocation>
        <location evidence="1">Secreted</location>
    </subcellularLocation>
</comment>
<dbReference type="InterPro" id="IPR007990">
    <property type="entry name" value="PIP"/>
</dbReference>
<sequence length="145" mass="15784">MRALQLLLKTSPAALLLILCLRLGTGAAQELPRNIISANLTIIPNGVPTNYLVTFSVTNHETPYMVIKTTIQATPNVVFPFGNFASTSCLCSTRNFFWDIQTFENATIIGLAQVVSEENICPPDVALYPVTGDKVFVVDNVNITP</sequence>
<evidence type="ECO:0000313" key="9">
    <source>
        <dbReference type="Proteomes" id="UP001652581"/>
    </source>
</evidence>
<dbReference type="Pfam" id="PF05326">
    <property type="entry name" value="SVA"/>
    <property type="match status" value="1"/>
</dbReference>
<proteinExistence type="inferred from homology"/>
<dbReference type="GO" id="GO:0006508">
    <property type="term" value="P:proteolysis"/>
    <property type="evidence" value="ECO:0007669"/>
    <property type="project" value="TreeGrafter"/>
</dbReference>
<dbReference type="GO" id="GO:0005615">
    <property type="term" value="C:extracellular space"/>
    <property type="evidence" value="ECO:0007669"/>
    <property type="project" value="TreeGrafter"/>
</dbReference>
<keyword evidence="4 8" id="KW-0732">Signal</keyword>
<evidence type="ECO:0000256" key="5">
    <source>
        <dbReference type="ARBA" id="ARBA00023157"/>
    </source>
</evidence>
<evidence type="ECO:0000256" key="6">
    <source>
        <dbReference type="ARBA" id="ARBA00025932"/>
    </source>
</evidence>
<dbReference type="PANTHER" id="PTHR15096">
    <property type="entry name" value="PROLACTIN-INDUCIBLE PROTEIN/SEMINAL VESICLE ANTIGEN"/>
    <property type="match status" value="1"/>
</dbReference>
<keyword evidence="3" id="KW-0964">Secreted</keyword>
<keyword evidence="5" id="KW-1015">Disulfide bond</keyword>
<dbReference type="InterPro" id="IPR014756">
    <property type="entry name" value="Ig_E-set"/>
</dbReference>
<reference evidence="10" key="1">
    <citation type="submission" date="2025-08" db="UniProtKB">
        <authorList>
            <consortium name="RefSeq"/>
        </authorList>
    </citation>
    <scope>IDENTIFICATION</scope>
</reference>
<evidence type="ECO:0000256" key="8">
    <source>
        <dbReference type="SAM" id="SignalP"/>
    </source>
</evidence>
<dbReference type="AlphaFoldDB" id="A0A6J0ASA6"/>
<evidence type="ECO:0000256" key="1">
    <source>
        <dbReference type="ARBA" id="ARBA00004613"/>
    </source>
</evidence>
<gene>
    <name evidence="10" type="primary">LOC107034134</name>
</gene>
<evidence type="ECO:0000256" key="2">
    <source>
        <dbReference type="ARBA" id="ARBA00006819"/>
    </source>
</evidence>
<dbReference type="InterPro" id="IPR013783">
    <property type="entry name" value="Ig-like_fold"/>
</dbReference>
<dbReference type="KEGG" id="vpc:107034134"/>
<dbReference type="GO" id="GO:0004190">
    <property type="term" value="F:aspartic-type endopeptidase activity"/>
    <property type="evidence" value="ECO:0007669"/>
    <property type="project" value="TreeGrafter"/>
</dbReference>
<dbReference type="PANTHER" id="PTHR15096:SF5">
    <property type="entry name" value="PROLACTIN-INDUCIBLE PROTEIN"/>
    <property type="match status" value="1"/>
</dbReference>
<feature type="signal peptide" evidence="8">
    <location>
        <begin position="1"/>
        <end position="28"/>
    </location>
</feature>
<dbReference type="InParanoid" id="A0A6J0ASA6"/>
<comment type="subunit">
    <text evidence="6">Monomer. Interacts with AZGP1.</text>
</comment>
<evidence type="ECO:0000256" key="7">
    <source>
        <dbReference type="ARBA" id="ARBA00032342"/>
    </source>
</evidence>
<dbReference type="Proteomes" id="UP001652581">
    <property type="component" value="Chromosome 7"/>
</dbReference>
<keyword evidence="9" id="KW-1185">Reference proteome</keyword>
<name>A0A6J0ASA6_VICPA</name>
<comment type="similarity">
    <text evidence="2">Belongs to the PIP family.</text>
</comment>
<dbReference type="GO" id="GO:0002682">
    <property type="term" value="P:regulation of immune system process"/>
    <property type="evidence" value="ECO:0007669"/>
    <property type="project" value="TreeGrafter"/>
</dbReference>
<accession>A0A6J0ASA6</accession>
<feature type="chain" id="PRO_5026995073" description="Prolactin-induced protein" evidence="8">
    <location>
        <begin position="29"/>
        <end position="145"/>
    </location>
</feature>
<dbReference type="SUPFAM" id="SSF81296">
    <property type="entry name" value="E set domains"/>
    <property type="match status" value="1"/>
</dbReference>
<protein>
    <recommendedName>
        <fullName evidence="7">Prolactin-induced protein</fullName>
    </recommendedName>
</protein>
<dbReference type="GeneID" id="107034134"/>
<organism evidence="9 10">
    <name type="scientific">Vicugna pacos</name>
    <name type="common">Alpaca</name>
    <name type="synonym">Lama pacos</name>
    <dbReference type="NCBI Taxonomy" id="30538"/>
    <lineage>
        <taxon>Eukaryota</taxon>
        <taxon>Metazoa</taxon>
        <taxon>Chordata</taxon>
        <taxon>Craniata</taxon>
        <taxon>Vertebrata</taxon>
        <taxon>Euteleostomi</taxon>
        <taxon>Mammalia</taxon>
        <taxon>Eutheria</taxon>
        <taxon>Laurasiatheria</taxon>
        <taxon>Artiodactyla</taxon>
        <taxon>Tylopoda</taxon>
        <taxon>Camelidae</taxon>
        <taxon>Vicugna</taxon>
    </lineage>
</organism>
<evidence type="ECO:0000313" key="10">
    <source>
        <dbReference type="RefSeq" id="XP_015099709.1"/>
    </source>
</evidence>